<accession>A0A0W0FTT0</accession>
<gene>
    <name evidence="2" type="ORF">WG66_7784</name>
</gene>
<comment type="caution">
    <text evidence="2">The sequence shown here is derived from an EMBL/GenBank/DDBJ whole genome shotgun (WGS) entry which is preliminary data.</text>
</comment>
<dbReference type="Proteomes" id="UP000054988">
    <property type="component" value="Unassembled WGS sequence"/>
</dbReference>
<name>A0A0W0FTT0_MONRR</name>
<evidence type="ECO:0000313" key="2">
    <source>
        <dbReference type="EMBL" id="KTB39640.1"/>
    </source>
</evidence>
<sequence>MSSIWTSALTVTLPSLTSVNTECVSSSKSKDAWYLSVIDVGGITVCDQDFEFALAGEVVGMDV</sequence>
<protein>
    <submittedName>
        <fullName evidence="2">Uncharacterized protein</fullName>
    </submittedName>
</protein>
<organism evidence="2 3">
    <name type="scientific">Moniliophthora roreri</name>
    <name type="common">Frosty pod rot fungus</name>
    <name type="synonym">Monilia roreri</name>
    <dbReference type="NCBI Taxonomy" id="221103"/>
    <lineage>
        <taxon>Eukaryota</taxon>
        <taxon>Fungi</taxon>
        <taxon>Dikarya</taxon>
        <taxon>Basidiomycota</taxon>
        <taxon>Agaricomycotina</taxon>
        <taxon>Agaricomycetes</taxon>
        <taxon>Agaricomycetidae</taxon>
        <taxon>Agaricales</taxon>
        <taxon>Marasmiineae</taxon>
        <taxon>Marasmiaceae</taxon>
        <taxon>Moniliophthora</taxon>
    </lineage>
</organism>
<evidence type="ECO:0000256" key="1">
    <source>
        <dbReference type="SAM" id="SignalP"/>
    </source>
</evidence>
<feature type="signal peptide" evidence="1">
    <location>
        <begin position="1"/>
        <end position="21"/>
    </location>
</feature>
<dbReference type="AlphaFoldDB" id="A0A0W0FTT0"/>
<dbReference type="EMBL" id="LATX01001653">
    <property type="protein sequence ID" value="KTB39640.1"/>
    <property type="molecule type" value="Genomic_DNA"/>
</dbReference>
<proteinExistence type="predicted"/>
<evidence type="ECO:0000313" key="3">
    <source>
        <dbReference type="Proteomes" id="UP000054988"/>
    </source>
</evidence>
<feature type="chain" id="PRO_5006902122" evidence="1">
    <location>
        <begin position="22"/>
        <end position="63"/>
    </location>
</feature>
<keyword evidence="1" id="KW-0732">Signal</keyword>
<reference evidence="2 3" key="1">
    <citation type="submission" date="2015-12" db="EMBL/GenBank/DDBJ databases">
        <title>Draft genome sequence of Moniliophthora roreri, the causal agent of frosty pod rot of cacao.</title>
        <authorList>
            <person name="Aime M.C."/>
            <person name="Diaz-Valderrama J.R."/>
            <person name="Kijpornyongpan T."/>
            <person name="Phillips-Mora W."/>
        </authorList>
    </citation>
    <scope>NUCLEOTIDE SEQUENCE [LARGE SCALE GENOMIC DNA]</scope>
    <source>
        <strain evidence="2 3">MCA 2952</strain>
    </source>
</reference>